<feature type="region of interest" description="Disordered" evidence="1">
    <location>
        <begin position="68"/>
        <end position="104"/>
    </location>
</feature>
<evidence type="ECO:0000313" key="3">
    <source>
        <dbReference type="Proteomes" id="UP000078512"/>
    </source>
</evidence>
<accession>A0A197JTT1</accession>
<dbReference type="AlphaFoldDB" id="A0A197JTT1"/>
<dbReference type="OrthoDB" id="2093021at2759"/>
<evidence type="ECO:0000256" key="1">
    <source>
        <dbReference type="SAM" id="MobiDB-lite"/>
    </source>
</evidence>
<keyword evidence="3" id="KW-1185">Reference proteome</keyword>
<evidence type="ECO:0000313" key="2">
    <source>
        <dbReference type="EMBL" id="OAQ28610.1"/>
    </source>
</evidence>
<gene>
    <name evidence="2" type="ORF">K457DRAFT_76184</name>
</gene>
<sequence length="104" mass="12073">MLVLLSTLAIKLQVFRLKRCLKFLDKGSIGYTFMVCIHADYHNQGNIYLFILLEISVLDEFPFGHQSLPQLSSTNQHETKEIEQEKKIQKSTEKKSPSHRLLLI</sequence>
<reference evidence="2 3" key="1">
    <citation type="submission" date="2016-05" db="EMBL/GenBank/DDBJ databases">
        <title>Genome sequencing reveals origins of a unique bacterial endosymbiosis in the earliest lineages of terrestrial Fungi.</title>
        <authorList>
            <consortium name="DOE Joint Genome Institute"/>
            <person name="Uehling J."/>
            <person name="Gryganskyi A."/>
            <person name="Hameed K."/>
            <person name="Tschaplinski T."/>
            <person name="Misztal P."/>
            <person name="Wu S."/>
            <person name="Desiro A."/>
            <person name="Vande Pol N."/>
            <person name="Du Z.-Y."/>
            <person name="Zienkiewicz A."/>
            <person name="Zienkiewicz K."/>
            <person name="Morin E."/>
            <person name="Tisserant E."/>
            <person name="Splivallo R."/>
            <person name="Hainaut M."/>
            <person name="Henrissat B."/>
            <person name="Ohm R."/>
            <person name="Kuo A."/>
            <person name="Yan J."/>
            <person name="Lipzen A."/>
            <person name="Nolan M."/>
            <person name="Labutti K."/>
            <person name="Barry K."/>
            <person name="Goldstein A."/>
            <person name="Labbe J."/>
            <person name="Schadt C."/>
            <person name="Tuskan G."/>
            <person name="Grigoriev I."/>
            <person name="Martin F."/>
            <person name="Vilgalys R."/>
            <person name="Bonito G."/>
        </authorList>
    </citation>
    <scope>NUCLEOTIDE SEQUENCE [LARGE SCALE GENOMIC DNA]</scope>
    <source>
        <strain evidence="2 3">AG-77</strain>
    </source>
</reference>
<feature type="compositionally biased region" description="Basic and acidic residues" evidence="1">
    <location>
        <begin position="77"/>
        <end position="96"/>
    </location>
</feature>
<dbReference type="EMBL" id="KV442047">
    <property type="protein sequence ID" value="OAQ28610.1"/>
    <property type="molecule type" value="Genomic_DNA"/>
</dbReference>
<dbReference type="STRING" id="1314771.A0A197JTT1"/>
<proteinExistence type="predicted"/>
<protein>
    <submittedName>
        <fullName evidence="2">Uncharacterized protein</fullName>
    </submittedName>
</protein>
<dbReference type="Proteomes" id="UP000078512">
    <property type="component" value="Unassembled WGS sequence"/>
</dbReference>
<name>A0A197JTT1_9FUNG</name>
<organism evidence="2 3">
    <name type="scientific">Linnemannia elongata AG-77</name>
    <dbReference type="NCBI Taxonomy" id="1314771"/>
    <lineage>
        <taxon>Eukaryota</taxon>
        <taxon>Fungi</taxon>
        <taxon>Fungi incertae sedis</taxon>
        <taxon>Mucoromycota</taxon>
        <taxon>Mortierellomycotina</taxon>
        <taxon>Mortierellomycetes</taxon>
        <taxon>Mortierellales</taxon>
        <taxon>Mortierellaceae</taxon>
        <taxon>Linnemannia</taxon>
    </lineage>
</organism>